<comment type="subcellular location">
    <subcellularLocation>
        <location evidence="1">Cell membrane</location>
        <topology evidence="1">Multi-pass membrane protein</topology>
    </subcellularLocation>
</comment>
<evidence type="ECO:0000256" key="4">
    <source>
        <dbReference type="ARBA" id="ARBA00022989"/>
    </source>
</evidence>
<evidence type="ECO:0000256" key="2">
    <source>
        <dbReference type="ARBA" id="ARBA00022475"/>
    </source>
</evidence>
<dbReference type="Proteomes" id="UP000723714">
    <property type="component" value="Unassembled WGS sequence"/>
</dbReference>
<reference evidence="8 9" key="1">
    <citation type="submission" date="2021-06" db="EMBL/GenBank/DDBJ databases">
        <title>Faecalicatena sp. nov. isolated from porcine feces.</title>
        <authorList>
            <person name="Oh B.S."/>
            <person name="Lee J.H."/>
        </authorList>
    </citation>
    <scope>NUCLEOTIDE SEQUENCE [LARGE SCALE GENOMIC DNA]</scope>
    <source>
        <strain evidence="8 9">AGMB00832</strain>
    </source>
</reference>
<feature type="transmembrane region" description="Helical" evidence="6">
    <location>
        <begin position="349"/>
        <end position="370"/>
    </location>
</feature>
<feature type="transmembrane region" description="Helical" evidence="6">
    <location>
        <begin position="213"/>
        <end position="239"/>
    </location>
</feature>
<dbReference type="InterPro" id="IPR003838">
    <property type="entry name" value="ABC3_permease_C"/>
</dbReference>
<feature type="transmembrane region" description="Helical" evidence="6">
    <location>
        <begin position="116"/>
        <end position="137"/>
    </location>
</feature>
<name>A0ABS6D1I6_9FIRM</name>
<accession>A0ABS6D1I6</accession>
<feature type="transmembrane region" description="Helical" evidence="6">
    <location>
        <begin position="814"/>
        <end position="833"/>
    </location>
</feature>
<evidence type="ECO:0000256" key="3">
    <source>
        <dbReference type="ARBA" id="ARBA00022692"/>
    </source>
</evidence>
<dbReference type="InterPro" id="IPR052536">
    <property type="entry name" value="ABC-4_Integral_Memb_Prot"/>
</dbReference>
<dbReference type="Pfam" id="PF02687">
    <property type="entry name" value="FtsX"/>
    <property type="match status" value="1"/>
</dbReference>
<dbReference type="PANTHER" id="PTHR46795:SF3">
    <property type="entry name" value="ABC TRANSPORTER PERMEASE"/>
    <property type="match status" value="1"/>
</dbReference>
<keyword evidence="5 6" id="KW-0472">Membrane</keyword>
<evidence type="ECO:0000313" key="9">
    <source>
        <dbReference type="Proteomes" id="UP000723714"/>
    </source>
</evidence>
<feature type="transmembrane region" description="Helical" evidence="6">
    <location>
        <begin position="87"/>
        <end position="109"/>
    </location>
</feature>
<evidence type="ECO:0000256" key="6">
    <source>
        <dbReference type="SAM" id="Phobius"/>
    </source>
</evidence>
<evidence type="ECO:0000256" key="1">
    <source>
        <dbReference type="ARBA" id="ARBA00004651"/>
    </source>
</evidence>
<evidence type="ECO:0000313" key="8">
    <source>
        <dbReference type="EMBL" id="MBU3875452.1"/>
    </source>
</evidence>
<protein>
    <submittedName>
        <fullName evidence="8">FtsX-like permease family protein</fullName>
    </submittedName>
</protein>
<feature type="transmembrane region" description="Helical" evidence="6">
    <location>
        <begin position="299"/>
        <end position="329"/>
    </location>
</feature>
<keyword evidence="2" id="KW-1003">Cell membrane</keyword>
<proteinExistence type="predicted"/>
<keyword evidence="4 6" id="KW-1133">Transmembrane helix</keyword>
<keyword evidence="9" id="KW-1185">Reference proteome</keyword>
<feature type="transmembrane region" description="Helical" evidence="6">
    <location>
        <begin position="757"/>
        <end position="778"/>
    </location>
</feature>
<gene>
    <name evidence="8" type="ORF">HGO97_006455</name>
</gene>
<evidence type="ECO:0000256" key="5">
    <source>
        <dbReference type="ARBA" id="ARBA00023136"/>
    </source>
</evidence>
<feature type="transmembrane region" description="Helical" evidence="6">
    <location>
        <begin position="143"/>
        <end position="161"/>
    </location>
</feature>
<feature type="transmembrane region" description="Helical" evidence="6">
    <location>
        <begin position="475"/>
        <end position="491"/>
    </location>
</feature>
<feature type="transmembrane region" description="Helical" evidence="6">
    <location>
        <begin position="845"/>
        <end position="869"/>
    </location>
</feature>
<evidence type="ECO:0000259" key="7">
    <source>
        <dbReference type="Pfam" id="PF02687"/>
    </source>
</evidence>
<comment type="caution">
    <text evidence="8">The sequence shown here is derived from an EMBL/GenBank/DDBJ whole genome shotgun (WGS) entry which is preliminary data.</text>
</comment>
<dbReference type="PANTHER" id="PTHR46795">
    <property type="entry name" value="ABC TRANSPORTER PERMEASE-RELATED-RELATED"/>
    <property type="match status" value="1"/>
</dbReference>
<feature type="domain" description="ABC3 transporter permease C-terminal" evidence="7">
    <location>
        <begin position="259"/>
        <end position="369"/>
    </location>
</feature>
<organism evidence="8 9">
    <name type="scientific">Faecalicatena faecalis</name>
    <dbReference type="NCBI Taxonomy" id="2726362"/>
    <lineage>
        <taxon>Bacteria</taxon>
        <taxon>Bacillati</taxon>
        <taxon>Bacillota</taxon>
        <taxon>Clostridia</taxon>
        <taxon>Lachnospirales</taxon>
        <taxon>Lachnospiraceae</taxon>
        <taxon>Faecalicatena</taxon>
    </lineage>
</organism>
<feature type="transmembrane region" description="Helical" evidence="6">
    <location>
        <begin position="391"/>
        <end position="411"/>
    </location>
</feature>
<sequence length="885" mass="100977">MNTEKITNRFKKQFKNTKRTAGLFEAVIGLIISCLVLFAKWFTYKGSAYTILGFYATVRQYGGISAFSQAFETAEEVAATGSSIVPAYLFLLMPLLLTVILVIRSILLLARKKADILTTVSYWVGFLYLISVFFNSYTVRPALTISMILMVADYFGTRMILEGDEMNRQARELKRKEEQARLDKLRRMRFPGHYSKDFYTVIFANFRSNLKGYLLFIFAASVSVAFLYIMIGALSLVLSIDTGQDVMKYSGVMSIFSEVILIVLFLSIMLLVLIISNYIKTRMKNYGIFISLGIRKKTLELIIALEFLTCIVVSLAAGLLLGNLGLPVMKYFFLHSMGIQTSISAEYRLITLITAIIFLLMTGLSTLINYHIFENVDITTSSFKAVKKEPLPYHLLIPGLLYGIYCIQSGIRSYLYGSWMEGMSKLATMLLGFLFLLYCGGSKLLKHFMKKKDLYLKHLFQILPWKYHFKTNAKYLFLLFTIQIFALSIYLPRLASCLTADAEGQLYPYDFVCMAHEEDETFFQNLKAENEVEMVSYPMVRINTLLAAPLTYSTIIHTGYDGVVSPQGQHIGISETTYQKLKAVVAPHDKSTPNLKGNEIHVVFQQDTSQRARLLDWYTYFMEDLSNDPRLHAGVRAGYDMETRDTIYPPYPVKSQEKLSLTGMFQQGDQEDIVVFSDEYFEELRQSVLDQLEEEPTPTQLITLQAAKGSYQNVSDSLKIFAEKNVMDTYAQPSVYPYYEKTEELTAAEGDRFFKEIAFSITACILLLSSLFIFYLKYSLEIEEMRRRNQLLEAVGMNNKDRVKLLCSEMSVHSWWAFLGAAAVSLIFCIAMPVMRHFKANEIGIFALTLLIIIAVYTLLYGLGIHFLTRGFIRKIEDMTIRPGE</sequence>
<keyword evidence="3 6" id="KW-0812">Transmembrane</keyword>
<feature type="transmembrane region" description="Helical" evidence="6">
    <location>
        <begin position="259"/>
        <end position="279"/>
    </location>
</feature>
<feature type="transmembrane region" description="Helical" evidence="6">
    <location>
        <begin position="423"/>
        <end position="441"/>
    </location>
</feature>
<dbReference type="RefSeq" id="WP_216240460.1">
    <property type="nucleotide sequence ID" value="NZ_JABACJ020000004.1"/>
</dbReference>
<dbReference type="EMBL" id="JABACJ020000004">
    <property type="protein sequence ID" value="MBU3875452.1"/>
    <property type="molecule type" value="Genomic_DNA"/>
</dbReference>
<feature type="transmembrane region" description="Helical" evidence="6">
    <location>
        <begin position="21"/>
        <end position="42"/>
    </location>
</feature>